<accession>A0AAW5R5S4</accession>
<dbReference type="Gene3D" id="3.20.20.100">
    <property type="entry name" value="NADP-dependent oxidoreductase domain"/>
    <property type="match status" value="1"/>
</dbReference>
<dbReference type="FunFam" id="3.20.20.100:FF:000002">
    <property type="entry name" value="2,5-diketo-D-gluconic acid reductase A"/>
    <property type="match status" value="1"/>
</dbReference>
<dbReference type="PANTHER" id="PTHR43827">
    <property type="entry name" value="2,5-DIKETO-D-GLUCONIC ACID REDUCTASE"/>
    <property type="match status" value="1"/>
</dbReference>
<protein>
    <submittedName>
        <fullName evidence="9">Aldo/keto reductase</fullName>
    </submittedName>
</protein>
<keyword evidence="10" id="KW-1185">Reference proteome</keyword>
<dbReference type="CDD" id="cd19140">
    <property type="entry name" value="AKR_AKR3F3"/>
    <property type="match status" value="1"/>
</dbReference>
<name>A0AAW5R5S4_9HYPH</name>
<dbReference type="PROSITE" id="PS00798">
    <property type="entry name" value="ALDOKETO_REDUCTASE_1"/>
    <property type="match status" value="1"/>
</dbReference>
<evidence type="ECO:0000256" key="1">
    <source>
        <dbReference type="ARBA" id="ARBA00007905"/>
    </source>
</evidence>
<evidence type="ECO:0000256" key="5">
    <source>
        <dbReference type="PIRSR" id="PIRSR000097-1"/>
    </source>
</evidence>
<feature type="active site" description="Proton donor" evidence="5">
    <location>
        <position position="47"/>
    </location>
</feature>
<dbReference type="Pfam" id="PF00248">
    <property type="entry name" value="Aldo_ket_red"/>
    <property type="match status" value="1"/>
</dbReference>
<comment type="catalytic activity">
    <reaction evidence="4">
        <text>hydroxyacetone + NADP(+) = methylglyoxal + NADPH + H(+)</text>
        <dbReference type="Rhea" id="RHEA:27986"/>
        <dbReference type="ChEBI" id="CHEBI:15378"/>
        <dbReference type="ChEBI" id="CHEBI:17158"/>
        <dbReference type="ChEBI" id="CHEBI:27957"/>
        <dbReference type="ChEBI" id="CHEBI:57783"/>
        <dbReference type="ChEBI" id="CHEBI:58349"/>
    </reaction>
</comment>
<dbReference type="InterPro" id="IPR023210">
    <property type="entry name" value="NADP_OxRdtase_dom"/>
</dbReference>
<evidence type="ECO:0000256" key="4">
    <source>
        <dbReference type="ARBA" id="ARBA00049445"/>
    </source>
</evidence>
<evidence type="ECO:0000256" key="2">
    <source>
        <dbReference type="ARBA" id="ARBA00022857"/>
    </source>
</evidence>
<dbReference type="GO" id="GO:1990002">
    <property type="term" value="F:methylglyoxal reductase (NADPH) (acetol producing) activity"/>
    <property type="evidence" value="ECO:0007669"/>
    <property type="project" value="TreeGrafter"/>
</dbReference>
<dbReference type="PROSITE" id="PS00063">
    <property type="entry name" value="ALDOKETO_REDUCTASE_3"/>
    <property type="match status" value="1"/>
</dbReference>
<evidence type="ECO:0000313" key="10">
    <source>
        <dbReference type="Proteomes" id="UP001320898"/>
    </source>
</evidence>
<evidence type="ECO:0000313" key="9">
    <source>
        <dbReference type="EMBL" id="MCT8974457.1"/>
    </source>
</evidence>
<feature type="site" description="Lowers pKa of active site Tyr" evidence="7">
    <location>
        <position position="72"/>
    </location>
</feature>
<sequence>MHIVESNGARIPALGLGTWDIRGAQCVEIVAEGLRIGYRHVDTAASYENEREVGEGIRASGVAREDIFLTTKVWYDRIMAGELEASAEESVARLGVDHVDLLLVHWPNPAVPVKETMEAIARVKRAGLARNIGISNFTAALVEEAVAVSQEPIVTNQIEYHPYLDQAKIMDACRRHGISVTAYCPIARGKVVGDPVMEAIAERHGRTATQVALRWLVQQPGVIAIPRTSSKARLAENLDIDGFELSEAEMTEIAGLAHADGRLVRASWAPDWD</sequence>
<evidence type="ECO:0000256" key="3">
    <source>
        <dbReference type="ARBA" id="ARBA00023002"/>
    </source>
</evidence>
<keyword evidence="3" id="KW-0560">Oxidoreductase</keyword>
<dbReference type="PROSITE" id="PS00062">
    <property type="entry name" value="ALDOKETO_REDUCTASE_2"/>
    <property type="match status" value="1"/>
</dbReference>
<comment type="caution">
    <text evidence="9">The sequence shown here is derived from an EMBL/GenBank/DDBJ whole genome shotgun (WGS) entry which is preliminary data.</text>
</comment>
<gene>
    <name evidence="9" type="ORF">MUB46_21535</name>
</gene>
<evidence type="ECO:0000256" key="6">
    <source>
        <dbReference type="PIRSR" id="PIRSR000097-2"/>
    </source>
</evidence>
<dbReference type="InterPro" id="IPR018170">
    <property type="entry name" value="Aldo/ket_reductase_CS"/>
</dbReference>
<dbReference type="RefSeq" id="WP_261618043.1">
    <property type="nucleotide sequence ID" value="NZ_JALIDZ010000012.1"/>
</dbReference>
<dbReference type="Proteomes" id="UP001320898">
    <property type="component" value="Unassembled WGS sequence"/>
</dbReference>
<feature type="binding site" evidence="6">
    <location>
        <position position="105"/>
    </location>
    <ligand>
        <name>substrate</name>
    </ligand>
</feature>
<keyword evidence="2" id="KW-0521">NADP</keyword>
<feature type="domain" description="NADP-dependent oxidoreductase" evidence="8">
    <location>
        <begin position="14"/>
        <end position="256"/>
    </location>
</feature>
<dbReference type="PANTHER" id="PTHR43827:SF3">
    <property type="entry name" value="NADP-DEPENDENT OXIDOREDUCTASE DOMAIN-CONTAINING PROTEIN"/>
    <property type="match status" value="1"/>
</dbReference>
<reference evidence="9 10" key="1">
    <citation type="submission" date="2022-04" db="EMBL/GenBank/DDBJ databases">
        <authorList>
            <person name="Ye Y.-Q."/>
            <person name="Du Z.-J."/>
        </authorList>
    </citation>
    <scope>NUCLEOTIDE SEQUENCE [LARGE SCALE GENOMIC DNA]</scope>
    <source>
        <strain evidence="9 10">A6E488</strain>
    </source>
</reference>
<organism evidence="9 10">
    <name type="scientific">Microbaculum marinisediminis</name>
    <dbReference type="NCBI Taxonomy" id="2931392"/>
    <lineage>
        <taxon>Bacteria</taxon>
        <taxon>Pseudomonadati</taxon>
        <taxon>Pseudomonadota</taxon>
        <taxon>Alphaproteobacteria</taxon>
        <taxon>Hyphomicrobiales</taxon>
        <taxon>Tepidamorphaceae</taxon>
        <taxon>Microbaculum</taxon>
    </lineage>
</organism>
<comment type="similarity">
    <text evidence="1">Belongs to the aldo/keto reductase family.</text>
</comment>
<evidence type="ECO:0000256" key="7">
    <source>
        <dbReference type="PIRSR" id="PIRSR000097-3"/>
    </source>
</evidence>
<dbReference type="GO" id="GO:0051596">
    <property type="term" value="P:methylglyoxal catabolic process"/>
    <property type="evidence" value="ECO:0007669"/>
    <property type="project" value="TreeGrafter"/>
</dbReference>
<dbReference type="SUPFAM" id="SSF51430">
    <property type="entry name" value="NAD(P)-linked oxidoreductase"/>
    <property type="match status" value="1"/>
</dbReference>
<dbReference type="PIRSF" id="PIRSF000097">
    <property type="entry name" value="AKR"/>
    <property type="match status" value="1"/>
</dbReference>
<dbReference type="InterPro" id="IPR020471">
    <property type="entry name" value="AKR"/>
</dbReference>
<proteinExistence type="inferred from homology"/>
<dbReference type="InterPro" id="IPR036812">
    <property type="entry name" value="NAD(P)_OxRdtase_dom_sf"/>
</dbReference>
<dbReference type="EMBL" id="JALIDZ010000012">
    <property type="protein sequence ID" value="MCT8974457.1"/>
    <property type="molecule type" value="Genomic_DNA"/>
</dbReference>
<evidence type="ECO:0000259" key="8">
    <source>
        <dbReference type="Pfam" id="PF00248"/>
    </source>
</evidence>
<dbReference type="PRINTS" id="PR00069">
    <property type="entry name" value="ALDKETRDTASE"/>
</dbReference>
<dbReference type="AlphaFoldDB" id="A0AAW5R5S4"/>